<dbReference type="GO" id="GO:0005576">
    <property type="term" value="C:extracellular region"/>
    <property type="evidence" value="ECO:0007669"/>
    <property type="project" value="UniProtKB-SubCell"/>
</dbReference>
<gene>
    <name evidence="8" type="ORF">HPP92_003305</name>
    <name evidence="7" type="ORF">HPP92_003686</name>
</gene>
<dbReference type="EMBL" id="JADCNL010000001">
    <property type="protein sequence ID" value="KAG0498995.1"/>
    <property type="molecule type" value="Genomic_DNA"/>
</dbReference>
<evidence type="ECO:0000313" key="9">
    <source>
        <dbReference type="Proteomes" id="UP000636800"/>
    </source>
</evidence>
<keyword evidence="2" id="KW-0964">Secreted</keyword>
<evidence type="ECO:0000256" key="2">
    <source>
        <dbReference type="ARBA" id="ARBA00022525"/>
    </source>
</evidence>
<evidence type="ECO:0000256" key="5">
    <source>
        <dbReference type="ARBA" id="ARBA00038515"/>
    </source>
</evidence>
<name>A0A835RUW7_VANPL</name>
<proteinExistence type="inferred from homology"/>
<evidence type="ECO:0000313" key="8">
    <source>
        <dbReference type="EMBL" id="KAG0503233.1"/>
    </source>
</evidence>
<comment type="caution">
    <text evidence="7">The sequence shown here is derived from an EMBL/GenBank/DDBJ whole genome shotgun (WGS) entry which is preliminary data.</text>
</comment>
<sequence length="212" mass="22963">MVRKVSSNGSIMSTVGDGENTVYGLAQCRGDIFNNSKGCSECVMTAAQKLQADCVKAASGKIWYDFCSIRFDSNNFFGKADVSITKTYRNVKTADDQEAFHDTVWQLLEWVKMSAATKSNRFGIGKINFASQNLTIYGMAQCTEDLSGLACIGCLTQMSSSLKQGCPYQIGCVAVTGSCRLRYEASNFILTAEVPLFPADQHTAPAPAPLPN</sequence>
<dbReference type="AlphaFoldDB" id="A0A835RUW7"/>
<dbReference type="Proteomes" id="UP000639772">
    <property type="component" value="Chromosome 1"/>
</dbReference>
<evidence type="ECO:0000259" key="6">
    <source>
        <dbReference type="PROSITE" id="PS51473"/>
    </source>
</evidence>
<comment type="subcellular location">
    <subcellularLocation>
        <location evidence="1">Secreted</location>
    </subcellularLocation>
</comment>
<evidence type="ECO:0000256" key="1">
    <source>
        <dbReference type="ARBA" id="ARBA00004613"/>
    </source>
</evidence>
<dbReference type="OrthoDB" id="696781at2759"/>
<dbReference type="Proteomes" id="UP000636800">
    <property type="component" value="Chromosome 1"/>
</dbReference>
<comment type="similarity">
    <text evidence="5">Belongs to the cysteine-rich repeat secretory protein family.</text>
</comment>
<keyword evidence="3" id="KW-0732">Signal</keyword>
<organism evidence="7 9">
    <name type="scientific">Vanilla planifolia</name>
    <name type="common">Vanilla</name>
    <dbReference type="NCBI Taxonomy" id="51239"/>
    <lineage>
        <taxon>Eukaryota</taxon>
        <taxon>Viridiplantae</taxon>
        <taxon>Streptophyta</taxon>
        <taxon>Embryophyta</taxon>
        <taxon>Tracheophyta</taxon>
        <taxon>Spermatophyta</taxon>
        <taxon>Magnoliopsida</taxon>
        <taxon>Liliopsida</taxon>
        <taxon>Asparagales</taxon>
        <taxon>Orchidaceae</taxon>
        <taxon>Vanilloideae</taxon>
        <taxon>Vanilleae</taxon>
        <taxon>Vanilla</taxon>
    </lineage>
</organism>
<dbReference type="EMBL" id="JADCNM010000001">
    <property type="protein sequence ID" value="KAG0503233.1"/>
    <property type="molecule type" value="Genomic_DNA"/>
</dbReference>
<dbReference type="PROSITE" id="PS51473">
    <property type="entry name" value="GNK2"/>
    <property type="match status" value="2"/>
</dbReference>
<dbReference type="PANTHER" id="PTHR32411">
    <property type="entry name" value="CYSTEINE-RICH REPEAT SECRETORY PROTEIN 38-RELATED"/>
    <property type="match status" value="1"/>
</dbReference>
<feature type="domain" description="Gnk2-homologous" evidence="6">
    <location>
        <begin position="1"/>
        <end position="76"/>
    </location>
</feature>
<dbReference type="Pfam" id="PF01657">
    <property type="entry name" value="Stress-antifung"/>
    <property type="match status" value="2"/>
</dbReference>
<protein>
    <recommendedName>
        <fullName evidence="6">Gnk2-homologous domain-containing protein</fullName>
    </recommendedName>
</protein>
<evidence type="ECO:0000256" key="4">
    <source>
        <dbReference type="ARBA" id="ARBA00022737"/>
    </source>
</evidence>
<evidence type="ECO:0000313" key="10">
    <source>
        <dbReference type="Proteomes" id="UP000639772"/>
    </source>
</evidence>
<accession>A0A835RUW7</accession>
<dbReference type="PANTHER" id="PTHR32411:SF55">
    <property type="entry name" value="CYSTEINE-RICH REPEAT SECRETORY PROTEIN 55"/>
    <property type="match status" value="1"/>
</dbReference>
<dbReference type="InterPro" id="IPR050581">
    <property type="entry name" value="CRR_secretory_protein"/>
</dbReference>
<reference evidence="9 10" key="1">
    <citation type="journal article" date="2020" name="Nat. Food">
        <title>A phased Vanilla planifolia genome enables genetic improvement of flavour and production.</title>
        <authorList>
            <person name="Hasing T."/>
            <person name="Tang H."/>
            <person name="Brym M."/>
            <person name="Khazi F."/>
            <person name="Huang T."/>
            <person name="Chambers A.H."/>
        </authorList>
    </citation>
    <scope>NUCLEOTIDE SEQUENCE [LARGE SCALE GENOMIC DNA]</scope>
    <source>
        <tissue evidence="7">Leaf</tissue>
    </source>
</reference>
<keyword evidence="9" id="KW-1185">Reference proteome</keyword>
<dbReference type="CDD" id="cd23509">
    <property type="entry name" value="Gnk2-like"/>
    <property type="match status" value="2"/>
</dbReference>
<keyword evidence="4" id="KW-0677">Repeat</keyword>
<dbReference type="Gene3D" id="3.30.430.20">
    <property type="entry name" value="Gnk2 domain, C-X8-C-X2-C motif"/>
    <property type="match status" value="2"/>
</dbReference>
<evidence type="ECO:0000256" key="3">
    <source>
        <dbReference type="ARBA" id="ARBA00022729"/>
    </source>
</evidence>
<dbReference type="InterPro" id="IPR002902">
    <property type="entry name" value="GNK2"/>
</dbReference>
<evidence type="ECO:0000313" key="7">
    <source>
        <dbReference type="EMBL" id="KAG0498995.1"/>
    </source>
</evidence>
<dbReference type="InterPro" id="IPR038408">
    <property type="entry name" value="GNK2_sf"/>
</dbReference>
<feature type="domain" description="Gnk2-homologous" evidence="6">
    <location>
        <begin position="82"/>
        <end position="188"/>
    </location>
</feature>